<comment type="caution">
    <text evidence="4">The sequence shown here is derived from an EMBL/GenBank/DDBJ whole genome shotgun (WGS) entry which is preliminary data.</text>
</comment>
<dbReference type="EMBL" id="JAAAIM010000226">
    <property type="protein sequence ID" value="KAG0291745.1"/>
    <property type="molecule type" value="Genomic_DNA"/>
</dbReference>
<dbReference type="Pfam" id="PF24808">
    <property type="entry name" value="DUF7707"/>
    <property type="match status" value="1"/>
</dbReference>
<keyword evidence="1" id="KW-0812">Transmembrane</keyword>
<accession>A0ABQ7K696</accession>
<feature type="domain" description="DUF7707" evidence="3">
    <location>
        <begin position="24"/>
        <end position="123"/>
    </location>
</feature>
<evidence type="ECO:0000313" key="4">
    <source>
        <dbReference type="EMBL" id="KAG0291745.1"/>
    </source>
</evidence>
<keyword evidence="2" id="KW-0732">Signal</keyword>
<feature type="transmembrane region" description="Helical" evidence="1">
    <location>
        <begin position="173"/>
        <end position="194"/>
    </location>
</feature>
<sequence>MIGFFNSHTFAVLAVLVTLACVSAFDPMAVDNSTKLTWCQNQIGFCTNVCQELTKGAETIDNRCDIESLLYTCECHGGIIPNTTEYTYTIPYFECVADVQQCIKQCSQGNNVCYSNCNNHNCTAEFPKKYNQTIATSISSTPTAGGPGNPQITGLPPGIFGNSGNMNRGVQTWTALGGSSVLGLVVFLTVGVLFGNQME</sequence>
<feature type="signal peptide" evidence="2">
    <location>
        <begin position="1"/>
        <end position="24"/>
    </location>
</feature>
<gene>
    <name evidence="4" type="ORF">BGZ96_004861</name>
</gene>
<keyword evidence="1" id="KW-0472">Membrane</keyword>
<dbReference type="PANTHER" id="PTHR38118">
    <property type="entry name" value="ANCHORED CELL WALL PROTEIN 11-RELATED"/>
    <property type="match status" value="1"/>
</dbReference>
<dbReference type="Proteomes" id="UP001194696">
    <property type="component" value="Unassembled WGS sequence"/>
</dbReference>
<keyword evidence="1" id="KW-1133">Transmembrane helix</keyword>
<proteinExistence type="predicted"/>
<keyword evidence="5" id="KW-1185">Reference proteome</keyword>
<name>A0ABQ7K696_9FUNG</name>
<organism evidence="4 5">
    <name type="scientific">Linnemannia gamsii</name>
    <dbReference type="NCBI Taxonomy" id="64522"/>
    <lineage>
        <taxon>Eukaryota</taxon>
        <taxon>Fungi</taxon>
        <taxon>Fungi incertae sedis</taxon>
        <taxon>Mucoromycota</taxon>
        <taxon>Mortierellomycotina</taxon>
        <taxon>Mortierellomycetes</taxon>
        <taxon>Mortierellales</taxon>
        <taxon>Mortierellaceae</taxon>
        <taxon>Linnemannia</taxon>
    </lineage>
</organism>
<dbReference type="PANTHER" id="PTHR38118:SF2">
    <property type="entry name" value="CDP-ALCOHOL PHOSPHATIDYLTRANSFERASE PROTEIN"/>
    <property type="match status" value="1"/>
</dbReference>
<evidence type="ECO:0000313" key="5">
    <source>
        <dbReference type="Proteomes" id="UP001194696"/>
    </source>
</evidence>
<evidence type="ECO:0000256" key="1">
    <source>
        <dbReference type="SAM" id="Phobius"/>
    </source>
</evidence>
<evidence type="ECO:0000256" key="2">
    <source>
        <dbReference type="SAM" id="SignalP"/>
    </source>
</evidence>
<feature type="chain" id="PRO_5045948049" description="DUF7707 domain-containing protein" evidence="2">
    <location>
        <begin position="25"/>
        <end position="199"/>
    </location>
</feature>
<reference evidence="4 5" key="1">
    <citation type="journal article" date="2020" name="Fungal Divers.">
        <title>Resolving the Mortierellaceae phylogeny through synthesis of multi-gene phylogenetics and phylogenomics.</title>
        <authorList>
            <person name="Vandepol N."/>
            <person name="Liber J."/>
            <person name="Desiro A."/>
            <person name="Na H."/>
            <person name="Kennedy M."/>
            <person name="Barry K."/>
            <person name="Grigoriev I.V."/>
            <person name="Miller A.N."/>
            <person name="O'Donnell K."/>
            <person name="Stajich J.E."/>
            <person name="Bonito G."/>
        </authorList>
    </citation>
    <scope>NUCLEOTIDE SEQUENCE [LARGE SCALE GENOMIC DNA]</scope>
    <source>
        <strain evidence="4 5">AD045</strain>
    </source>
</reference>
<protein>
    <recommendedName>
        <fullName evidence="3">DUF7707 domain-containing protein</fullName>
    </recommendedName>
</protein>
<evidence type="ECO:0000259" key="3">
    <source>
        <dbReference type="Pfam" id="PF24808"/>
    </source>
</evidence>
<dbReference type="InterPro" id="IPR056124">
    <property type="entry name" value="DUF7707"/>
</dbReference>